<protein>
    <submittedName>
        <fullName evidence="1">Uncharacterized protein</fullName>
    </submittedName>
</protein>
<comment type="caution">
    <text evidence="1">The sequence shown here is derived from an EMBL/GenBank/DDBJ whole genome shotgun (WGS) entry which is preliminary data.</text>
</comment>
<reference evidence="1" key="1">
    <citation type="submission" date="2019-08" db="EMBL/GenBank/DDBJ databases">
        <authorList>
            <person name="Kucharzyk K."/>
            <person name="Murdoch R.W."/>
            <person name="Higgins S."/>
            <person name="Loffler F."/>
        </authorList>
    </citation>
    <scope>NUCLEOTIDE SEQUENCE</scope>
</reference>
<dbReference type="AlphaFoldDB" id="A0A645JYX9"/>
<name>A0A645JYX9_9ZZZZ</name>
<dbReference type="EMBL" id="VSSQ01144856">
    <property type="protein sequence ID" value="MPN64253.1"/>
    <property type="molecule type" value="Genomic_DNA"/>
</dbReference>
<accession>A0A645JYX9</accession>
<sequence>MILREKTGEIADYNYISDILSKIYIANSAMMRNWARVMGEKNALSVLQKTRNDLIGVARYFEGMIDYLDDQISMKNQ</sequence>
<gene>
    <name evidence="1" type="ORF">SDC9_212024</name>
</gene>
<evidence type="ECO:0000313" key="1">
    <source>
        <dbReference type="EMBL" id="MPN64253.1"/>
    </source>
</evidence>
<organism evidence="1">
    <name type="scientific">bioreactor metagenome</name>
    <dbReference type="NCBI Taxonomy" id="1076179"/>
    <lineage>
        <taxon>unclassified sequences</taxon>
        <taxon>metagenomes</taxon>
        <taxon>ecological metagenomes</taxon>
    </lineage>
</organism>
<proteinExistence type="predicted"/>